<dbReference type="PROSITE" id="PS50006">
    <property type="entry name" value="FHA_DOMAIN"/>
    <property type="match status" value="1"/>
</dbReference>
<feature type="compositionally biased region" description="Basic and acidic residues" evidence="1">
    <location>
        <begin position="31"/>
        <end position="42"/>
    </location>
</feature>
<feature type="domain" description="FHA" evidence="2">
    <location>
        <begin position="144"/>
        <end position="195"/>
    </location>
</feature>
<sequence>MPPPPGKQVVHEQPAAAPHDVVSEDTGPTEKPSRGTRAREAAKAAALAAAAHAAPAQRERIIAEVSAAAFAKAQAGEDLQALKSRPSKEQGKEATGQASTPQAEAASYHPPAWRGAPEGIPYTLEIMKGGAVLGKTELETKDHWTFGRHPRSDFVLEHPSASRLHAVLQFRGTDAQGFLFDAGSAHGSFLNKQRLPPREHTPIRVGDVLRFGQSSRLYLYGGPEELMPEEGLTKSQRKQTALIEAKESRKEREAQIAKAQMAQAISGGVSWGMAGDAADDMDEDELPPGGPVDWRAYSQTNTLTDKQQKLATKLRRLENRVMNLSRELERIRAKQTQYEEMSAGQASTMARNETEIDRSTEEMEDLEETLNESIAESIKSRQRQADRAAGKVVAKKRRRAADEEDEDARGSSDEDEFYDRTVAGGQKKQKRQLAKKPPAADDAATIYGRKEALVLERQHLQAQLAREEAAAAAAKGSQAATGPQASGAADTAKPADTSEAGGTAADDSLDAFMSSMDRQVEVDKVHKLRVEGTRAAAEARAKGLRQHAVEQQRAQEEVDREQARKQAAAAAVEEVEEVEEAPTPGMAMDEQSGGGASYAPSQSGLLTRGEVKAGRGPKEKHPSQTEGMSTTDDQVLEDMAVLARSRAAAATADGLDESEAAAGQAWKPPQGQRGDGRTKLNDLLGY</sequence>
<feature type="region of interest" description="Disordered" evidence="1">
    <location>
        <begin position="335"/>
        <end position="444"/>
    </location>
</feature>
<proteinExistence type="predicted"/>
<evidence type="ECO:0000313" key="4">
    <source>
        <dbReference type="Proteomes" id="UP001485043"/>
    </source>
</evidence>
<keyword evidence="4" id="KW-1185">Reference proteome</keyword>
<dbReference type="CDD" id="cd22677">
    <property type="entry name" value="FHA_Kanadaptin"/>
    <property type="match status" value="1"/>
</dbReference>
<comment type="caution">
    <text evidence="3">The sequence shown here is derived from an EMBL/GenBank/DDBJ whole genome shotgun (WGS) entry which is preliminary data.</text>
</comment>
<evidence type="ECO:0000259" key="2">
    <source>
        <dbReference type="PROSITE" id="PS50006"/>
    </source>
</evidence>
<dbReference type="InterPro" id="IPR008984">
    <property type="entry name" value="SMAD_FHA_dom_sf"/>
</dbReference>
<feature type="compositionally biased region" description="Basic and acidic residues" evidence="1">
    <location>
        <begin position="536"/>
        <end position="564"/>
    </location>
</feature>
<feature type="region of interest" description="Disordered" evidence="1">
    <location>
        <begin position="536"/>
        <end position="633"/>
    </location>
</feature>
<feature type="compositionally biased region" description="Polar residues" evidence="1">
    <location>
        <begin position="624"/>
        <end position="633"/>
    </location>
</feature>
<feature type="region of interest" description="Disordered" evidence="1">
    <location>
        <begin position="645"/>
        <end position="686"/>
    </location>
</feature>
<dbReference type="AlphaFoldDB" id="A0AAW1S805"/>
<dbReference type="InterPro" id="IPR050923">
    <property type="entry name" value="Cell_Proc_Reg/RNA_Proc"/>
</dbReference>
<feature type="compositionally biased region" description="Acidic residues" evidence="1">
    <location>
        <begin position="277"/>
        <end position="286"/>
    </location>
</feature>
<feature type="compositionally biased region" description="Polar residues" evidence="1">
    <location>
        <begin position="335"/>
        <end position="351"/>
    </location>
</feature>
<accession>A0AAW1S805</accession>
<feature type="region of interest" description="Disordered" evidence="1">
    <location>
        <begin position="461"/>
        <end position="512"/>
    </location>
</feature>
<feature type="compositionally biased region" description="Low complexity" evidence="1">
    <location>
        <begin position="470"/>
        <end position="480"/>
    </location>
</feature>
<gene>
    <name evidence="3" type="ORF">WJX84_012265</name>
</gene>
<dbReference type="Pfam" id="PF00498">
    <property type="entry name" value="FHA"/>
    <property type="match status" value="1"/>
</dbReference>
<dbReference type="Proteomes" id="UP001485043">
    <property type="component" value="Unassembled WGS sequence"/>
</dbReference>
<feature type="compositionally biased region" description="Basic and acidic residues" evidence="1">
    <location>
        <begin position="352"/>
        <end position="361"/>
    </location>
</feature>
<feature type="compositionally biased region" description="Acidic residues" evidence="1">
    <location>
        <begin position="402"/>
        <end position="417"/>
    </location>
</feature>
<name>A0AAW1S805_9CHLO</name>
<organism evidence="3 4">
    <name type="scientific">Apatococcus fuscideae</name>
    <dbReference type="NCBI Taxonomy" id="2026836"/>
    <lineage>
        <taxon>Eukaryota</taxon>
        <taxon>Viridiplantae</taxon>
        <taxon>Chlorophyta</taxon>
        <taxon>core chlorophytes</taxon>
        <taxon>Trebouxiophyceae</taxon>
        <taxon>Chlorellales</taxon>
        <taxon>Chlorellaceae</taxon>
        <taxon>Apatococcus</taxon>
    </lineage>
</organism>
<evidence type="ECO:0000313" key="3">
    <source>
        <dbReference type="EMBL" id="KAK9842408.1"/>
    </source>
</evidence>
<feature type="region of interest" description="Disordered" evidence="1">
    <location>
        <begin position="82"/>
        <end position="114"/>
    </location>
</feature>
<dbReference type="Gene3D" id="2.60.200.20">
    <property type="match status" value="1"/>
</dbReference>
<dbReference type="EMBL" id="JALJOV010001714">
    <property type="protein sequence ID" value="KAK9842408.1"/>
    <property type="molecule type" value="Genomic_DNA"/>
</dbReference>
<feature type="compositionally biased region" description="Basic and acidic residues" evidence="1">
    <location>
        <begin position="609"/>
        <end position="623"/>
    </location>
</feature>
<dbReference type="SUPFAM" id="SSF49879">
    <property type="entry name" value="SMAD/FHA domain"/>
    <property type="match status" value="1"/>
</dbReference>
<dbReference type="InterPro" id="IPR000253">
    <property type="entry name" value="FHA_dom"/>
</dbReference>
<dbReference type="SMART" id="SM00240">
    <property type="entry name" value="FHA"/>
    <property type="match status" value="1"/>
</dbReference>
<evidence type="ECO:0000256" key="1">
    <source>
        <dbReference type="SAM" id="MobiDB-lite"/>
    </source>
</evidence>
<feature type="region of interest" description="Disordered" evidence="1">
    <location>
        <begin position="1"/>
        <end position="43"/>
    </location>
</feature>
<protein>
    <recommendedName>
        <fullName evidence="2">FHA domain-containing protein</fullName>
    </recommendedName>
</protein>
<feature type="compositionally biased region" description="Low complexity" evidence="1">
    <location>
        <begin position="435"/>
        <end position="444"/>
    </location>
</feature>
<feature type="region of interest" description="Disordered" evidence="1">
    <location>
        <begin position="273"/>
        <end position="293"/>
    </location>
</feature>
<reference evidence="3 4" key="1">
    <citation type="journal article" date="2024" name="Nat. Commun.">
        <title>Phylogenomics reveals the evolutionary origins of lichenization in chlorophyte algae.</title>
        <authorList>
            <person name="Puginier C."/>
            <person name="Libourel C."/>
            <person name="Otte J."/>
            <person name="Skaloud P."/>
            <person name="Haon M."/>
            <person name="Grisel S."/>
            <person name="Petersen M."/>
            <person name="Berrin J.G."/>
            <person name="Delaux P.M."/>
            <person name="Dal Grande F."/>
            <person name="Keller J."/>
        </authorList>
    </citation>
    <scope>NUCLEOTIDE SEQUENCE [LARGE SCALE GENOMIC DNA]</scope>
    <source>
        <strain evidence="3 4">SAG 2523</strain>
    </source>
</reference>
<dbReference type="PANTHER" id="PTHR23308">
    <property type="entry name" value="NUCLEAR INHIBITOR OF PROTEIN PHOSPHATASE-1"/>
    <property type="match status" value="1"/>
</dbReference>